<evidence type="ECO:0000313" key="3">
    <source>
        <dbReference type="Proteomes" id="UP000196086"/>
    </source>
</evidence>
<evidence type="ECO:0000256" key="1">
    <source>
        <dbReference type="SAM" id="Phobius"/>
    </source>
</evidence>
<dbReference type="AlphaFoldDB" id="A0A1Z5YTV4"/>
<feature type="transmembrane region" description="Helical" evidence="1">
    <location>
        <begin position="52"/>
        <end position="70"/>
    </location>
</feature>
<comment type="caution">
    <text evidence="2">The sequence shown here is derived from an EMBL/GenBank/DDBJ whole genome shotgun (WGS) entry which is preliminary data.</text>
</comment>
<keyword evidence="1" id="KW-0812">Transmembrane</keyword>
<protein>
    <submittedName>
        <fullName evidence="2">Uncharacterized protein</fullName>
    </submittedName>
</protein>
<organism evidence="2 3">
    <name type="scientific">Acetobacter cibinongensis</name>
    <dbReference type="NCBI Taxonomy" id="146475"/>
    <lineage>
        <taxon>Bacteria</taxon>
        <taxon>Pseudomonadati</taxon>
        <taxon>Pseudomonadota</taxon>
        <taxon>Alphaproteobacteria</taxon>
        <taxon>Acetobacterales</taxon>
        <taxon>Acetobacteraceae</taxon>
        <taxon>Acetobacter</taxon>
    </lineage>
</organism>
<dbReference type="EMBL" id="JOMQ01000038">
    <property type="protein sequence ID" value="OUJ01855.1"/>
    <property type="molecule type" value="Genomic_DNA"/>
</dbReference>
<sequence>MAGAVLLITEGLRVFSTTQGTFDMCRASILAAQHAAFSPAFGWSLTPLNAPSAAQVAGFLLYFITLLSAFRKT</sequence>
<name>A0A1Z5YTV4_9PROT</name>
<gene>
    <name evidence="2" type="ORF">HK14_07935</name>
</gene>
<evidence type="ECO:0000313" key="2">
    <source>
        <dbReference type="EMBL" id="OUJ01855.1"/>
    </source>
</evidence>
<proteinExistence type="predicted"/>
<reference evidence="2 3" key="1">
    <citation type="submission" date="2014-06" db="EMBL/GenBank/DDBJ databases">
        <authorList>
            <person name="Ju J."/>
            <person name="Zhang J."/>
        </authorList>
    </citation>
    <scope>NUCLEOTIDE SEQUENCE [LARGE SCALE GENOMIC DNA]</scope>
    <source>
        <strain evidence="2 3">DsW_47</strain>
    </source>
</reference>
<dbReference type="Proteomes" id="UP000196086">
    <property type="component" value="Unassembled WGS sequence"/>
</dbReference>
<keyword evidence="1" id="KW-1133">Transmembrane helix</keyword>
<accession>A0A1Z5YTV4</accession>
<keyword evidence="1" id="KW-0472">Membrane</keyword>